<name>A0A6J4JH09_9BACT</name>
<proteinExistence type="predicted"/>
<dbReference type="AlphaFoldDB" id="A0A6J4JH09"/>
<reference evidence="3" key="1">
    <citation type="submission" date="2020-02" db="EMBL/GenBank/DDBJ databases">
        <authorList>
            <person name="Meier V. D."/>
        </authorList>
    </citation>
    <scope>NUCLEOTIDE SEQUENCE</scope>
    <source>
        <strain evidence="3">AVDCRST_MAG63</strain>
    </source>
</reference>
<feature type="signal peptide" evidence="1">
    <location>
        <begin position="1"/>
        <end position="27"/>
    </location>
</feature>
<dbReference type="EMBL" id="CADCTO010000435">
    <property type="protein sequence ID" value="CAA9277220.1"/>
    <property type="molecule type" value="Genomic_DNA"/>
</dbReference>
<evidence type="ECO:0000256" key="1">
    <source>
        <dbReference type="SAM" id="SignalP"/>
    </source>
</evidence>
<dbReference type="SUPFAM" id="SSF54001">
    <property type="entry name" value="Cysteine proteinases"/>
    <property type="match status" value="1"/>
</dbReference>
<gene>
    <name evidence="3" type="ORF">AVDCRST_MAG63-3310</name>
</gene>
<feature type="chain" id="PRO_5026794456" description="Transglutaminase-like domain-containing protein" evidence="1">
    <location>
        <begin position="28"/>
        <end position="504"/>
    </location>
</feature>
<protein>
    <recommendedName>
        <fullName evidence="2">Transglutaminase-like domain-containing protein</fullName>
    </recommendedName>
</protein>
<dbReference type="InterPro" id="IPR038765">
    <property type="entry name" value="Papain-like_cys_pep_sf"/>
</dbReference>
<dbReference type="SMART" id="SM00460">
    <property type="entry name" value="TGc"/>
    <property type="match status" value="1"/>
</dbReference>
<accession>A0A6J4JH09</accession>
<evidence type="ECO:0000313" key="3">
    <source>
        <dbReference type="EMBL" id="CAA9277220.1"/>
    </source>
</evidence>
<dbReference type="Pfam" id="PF01841">
    <property type="entry name" value="Transglut_core"/>
    <property type="match status" value="1"/>
</dbReference>
<evidence type="ECO:0000259" key="2">
    <source>
        <dbReference type="SMART" id="SM00460"/>
    </source>
</evidence>
<keyword evidence="1" id="KW-0732">Signal</keyword>
<dbReference type="PANTHER" id="PTHR33490:SF3">
    <property type="entry name" value="CONSERVED INTEGRAL MEMBRANE PROTEIN"/>
    <property type="match status" value="1"/>
</dbReference>
<dbReference type="InterPro" id="IPR002931">
    <property type="entry name" value="Transglutaminase-like"/>
</dbReference>
<dbReference type="PANTHER" id="PTHR33490">
    <property type="entry name" value="BLR5614 PROTEIN-RELATED"/>
    <property type="match status" value="1"/>
</dbReference>
<sequence length="504" mass="53799">MYSKRTRLLAFVALLLALGGPAASAPAAAAATAATSAAAVVPWYYGVYMRGEKIGSYVMKRTEAMLAGKPATRTDATMTLDMAVLGTPARVVTSTVSWNNRTGTPLALEFTSEASGRTTRVKATYEGRQVRYDADIMGTRKSETLFLKDGEKFLSEAGSGGGDTPPQPGRHLKGKVFSPQTLTLLDSDLRVLGREPVILGGQSVSAYKMIDTNPLATSTLWVTEGGEMLRMDSVMGLQIRREPRETALAPKAGKQVDIATAVGIVPTGAAINKPRSLRRGEYELTGLTRPLPLEVDNVQITTLQDGEEAGGSLLSARIIVRAAPLPTAPAAPLFTPGQSVPDALKPYLRATTYIPADDPQFRSLAEKVLGGETDSAKAAAKIATWVHKTMTPDPSIATLRTAADIVKSPRGVCRDYATLFTAIARAAGLPTKPCIGIAYADGRFLYHAWPEVWVGNDTWVALEPTWGAPFADATHIKLAEGEITDIYALSHDLGTYQVKVLRAE</sequence>
<feature type="domain" description="Transglutaminase-like" evidence="2">
    <location>
        <begin position="405"/>
        <end position="466"/>
    </location>
</feature>
<dbReference type="Gene3D" id="3.10.620.30">
    <property type="match status" value="1"/>
</dbReference>
<organism evidence="3">
    <name type="scientific">uncultured Armatimonadetes bacterium</name>
    <dbReference type="NCBI Taxonomy" id="157466"/>
    <lineage>
        <taxon>Bacteria</taxon>
        <taxon>Bacillati</taxon>
        <taxon>Armatimonadota</taxon>
        <taxon>environmental samples</taxon>
    </lineage>
</organism>